<dbReference type="InterPro" id="IPR007627">
    <property type="entry name" value="RNA_pol_sigma70_r2"/>
</dbReference>
<dbReference type="PANTHER" id="PTHR43133">
    <property type="entry name" value="RNA POLYMERASE ECF-TYPE SIGMA FACTO"/>
    <property type="match status" value="1"/>
</dbReference>
<dbReference type="AlphaFoldDB" id="A0A917JYZ9"/>
<evidence type="ECO:0000259" key="7">
    <source>
        <dbReference type="Pfam" id="PF08281"/>
    </source>
</evidence>
<dbReference type="Proteomes" id="UP000613743">
    <property type="component" value="Unassembled WGS sequence"/>
</dbReference>
<dbReference type="Pfam" id="PF08281">
    <property type="entry name" value="Sigma70_r4_2"/>
    <property type="match status" value="1"/>
</dbReference>
<keyword evidence="9" id="KW-1185">Reference proteome</keyword>
<evidence type="ECO:0000313" key="8">
    <source>
        <dbReference type="EMBL" id="GGI89678.1"/>
    </source>
</evidence>
<sequence>MTQQQMQGLYRYCIMLTSDPASAEDLLQSSLEKWLKRGQPQAFNYAYLRTVVRNQFIDLCRRQQRIAFEPIEDGMPSMMDESCLADLYIQHDLIEYVIARLTVADREVLYLWAVDGYTAAEIAIELNQPRGTILSRLHRIKQKVTEMQPEKMVVGGDSR</sequence>
<dbReference type="PANTHER" id="PTHR43133:SF8">
    <property type="entry name" value="RNA POLYMERASE SIGMA FACTOR HI_1459-RELATED"/>
    <property type="match status" value="1"/>
</dbReference>
<reference evidence="8" key="1">
    <citation type="journal article" date="2014" name="Int. J. Syst. Evol. Microbiol.">
        <title>Complete genome sequence of Corynebacterium casei LMG S-19264T (=DSM 44701T), isolated from a smear-ripened cheese.</title>
        <authorList>
            <consortium name="US DOE Joint Genome Institute (JGI-PGF)"/>
            <person name="Walter F."/>
            <person name="Albersmeier A."/>
            <person name="Kalinowski J."/>
            <person name="Ruckert C."/>
        </authorList>
    </citation>
    <scope>NUCLEOTIDE SEQUENCE</scope>
    <source>
        <strain evidence="8">JCM 30804</strain>
    </source>
</reference>
<feature type="domain" description="RNA polymerase sigma factor 70 region 4 type 2" evidence="7">
    <location>
        <begin position="93"/>
        <end position="143"/>
    </location>
</feature>
<dbReference type="InterPro" id="IPR013324">
    <property type="entry name" value="RNA_pol_sigma_r3/r4-like"/>
</dbReference>
<dbReference type="SUPFAM" id="SSF88946">
    <property type="entry name" value="Sigma2 domain of RNA polymerase sigma factors"/>
    <property type="match status" value="1"/>
</dbReference>
<evidence type="ECO:0008006" key="10">
    <source>
        <dbReference type="Google" id="ProtNLM"/>
    </source>
</evidence>
<dbReference type="InterPro" id="IPR013249">
    <property type="entry name" value="RNA_pol_sigma70_r4_t2"/>
</dbReference>
<dbReference type="GO" id="GO:0006352">
    <property type="term" value="P:DNA-templated transcription initiation"/>
    <property type="evidence" value="ECO:0007669"/>
    <property type="project" value="InterPro"/>
</dbReference>
<evidence type="ECO:0000256" key="5">
    <source>
        <dbReference type="ARBA" id="ARBA00023163"/>
    </source>
</evidence>
<protein>
    <recommendedName>
        <fullName evidence="10">Sigma-70 family RNA polymerase sigma factor</fullName>
    </recommendedName>
</protein>
<keyword evidence="2" id="KW-0805">Transcription regulation</keyword>
<dbReference type="InterPro" id="IPR013325">
    <property type="entry name" value="RNA_pol_sigma_r2"/>
</dbReference>
<keyword evidence="4" id="KW-0238">DNA-binding</keyword>
<reference evidence="8" key="2">
    <citation type="submission" date="2020-09" db="EMBL/GenBank/DDBJ databases">
        <authorList>
            <person name="Sun Q."/>
            <person name="Ohkuma M."/>
        </authorList>
    </citation>
    <scope>NUCLEOTIDE SEQUENCE</scope>
    <source>
        <strain evidence="8">JCM 30804</strain>
    </source>
</reference>
<comment type="similarity">
    <text evidence="1">Belongs to the sigma-70 factor family. ECF subfamily.</text>
</comment>
<dbReference type="Gene3D" id="1.10.10.10">
    <property type="entry name" value="Winged helix-like DNA-binding domain superfamily/Winged helix DNA-binding domain"/>
    <property type="match status" value="1"/>
</dbReference>
<dbReference type="InterPro" id="IPR039425">
    <property type="entry name" value="RNA_pol_sigma-70-like"/>
</dbReference>
<dbReference type="GO" id="GO:0016987">
    <property type="term" value="F:sigma factor activity"/>
    <property type="evidence" value="ECO:0007669"/>
    <property type="project" value="UniProtKB-KW"/>
</dbReference>
<keyword evidence="5" id="KW-0804">Transcription</keyword>
<evidence type="ECO:0000256" key="1">
    <source>
        <dbReference type="ARBA" id="ARBA00010641"/>
    </source>
</evidence>
<comment type="caution">
    <text evidence="8">The sequence shown here is derived from an EMBL/GenBank/DDBJ whole genome shotgun (WGS) entry which is preliminary data.</text>
</comment>
<name>A0A917JYZ9_9GAMM</name>
<dbReference type="SUPFAM" id="SSF88659">
    <property type="entry name" value="Sigma3 and sigma4 domains of RNA polymerase sigma factors"/>
    <property type="match status" value="1"/>
</dbReference>
<dbReference type="GO" id="GO:0003677">
    <property type="term" value="F:DNA binding"/>
    <property type="evidence" value="ECO:0007669"/>
    <property type="project" value="UniProtKB-KW"/>
</dbReference>
<dbReference type="Pfam" id="PF04542">
    <property type="entry name" value="Sigma70_r2"/>
    <property type="match status" value="1"/>
</dbReference>
<evidence type="ECO:0000259" key="6">
    <source>
        <dbReference type="Pfam" id="PF04542"/>
    </source>
</evidence>
<dbReference type="InterPro" id="IPR036388">
    <property type="entry name" value="WH-like_DNA-bd_sf"/>
</dbReference>
<evidence type="ECO:0000313" key="9">
    <source>
        <dbReference type="Proteomes" id="UP000613743"/>
    </source>
</evidence>
<evidence type="ECO:0000256" key="2">
    <source>
        <dbReference type="ARBA" id="ARBA00023015"/>
    </source>
</evidence>
<feature type="domain" description="RNA polymerase sigma-70 region 2" evidence="6">
    <location>
        <begin position="8"/>
        <end position="65"/>
    </location>
</feature>
<keyword evidence="3" id="KW-0731">Sigma factor</keyword>
<dbReference type="NCBIfam" id="TIGR02937">
    <property type="entry name" value="sigma70-ECF"/>
    <property type="match status" value="1"/>
</dbReference>
<dbReference type="InterPro" id="IPR014284">
    <property type="entry name" value="RNA_pol_sigma-70_dom"/>
</dbReference>
<organism evidence="8 9">
    <name type="scientific">Shewanella gelidii</name>
    <dbReference type="NCBI Taxonomy" id="1642821"/>
    <lineage>
        <taxon>Bacteria</taxon>
        <taxon>Pseudomonadati</taxon>
        <taxon>Pseudomonadota</taxon>
        <taxon>Gammaproteobacteria</taxon>
        <taxon>Alteromonadales</taxon>
        <taxon>Shewanellaceae</taxon>
        <taxon>Shewanella</taxon>
    </lineage>
</organism>
<dbReference type="EMBL" id="BMPZ01000010">
    <property type="protein sequence ID" value="GGI89678.1"/>
    <property type="molecule type" value="Genomic_DNA"/>
</dbReference>
<evidence type="ECO:0000256" key="4">
    <source>
        <dbReference type="ARBA" id="ARBA00023125"/>
    </source>
</evidence>
<dbReference type="RefSeq" id="WP_229779959.1">
    <property type="nucleotide sequence ID" value="NZ_BMPZ01000010.1"/>
</dbReference>
<accession>A0A917JYZ9</accession>
<gene>
    <name evidence="8" type="ORF">GCM10009332_28780</name>
</gene>
<dbReference type="Gene3D" id="1.10.1740.10">
    <property type="match status" value="1"/>
</dbReference>
<evidence type="ECO:0000256" key="3">
    <source>
        <dbReference type="ARBA" id="ARBA00023082"/>
    </source>
</evidence>
<proteinExistence type="inferred from homology"/>